<name>A0A251MR02_PRUPE</name>
<dbReference type="AlphaFoldDB" id="A0A251MR02"/>
<dbReference type="InterPro" id="IPR018170">
    <property type="entry name" value="Aldo/ket_reductase_CS"/>
</dbReference>
<feature type="coiled-coil region" evidence="5">
    <location>
        <begin position="62"/>
        <end position="114"/>
    </location>
</feature>
<feature type="domain" description="Isopenicillin N synthase-like Fe(2+) 2OG dioxygenase" evidence="6">
    <location>
        <begin position="375"/>
        <end position="433"/>
    </location>
</feature>
<evidence type="ECO:0000256" key="3">
    <source>
        <dbReference type="ARBA" id="ARBA00022737"/>
    </source>
</evidence>
<dbReference type="InterPro" id="IPR027443">
    <property type="entry name" value="IPNS-like_sf"/>
</dbReference>
<dbReference type="InterPro" id="IPR003591">
    <property type="entry name" value="Leu-rich_rpt_typical-subtyp"/>
</dbReference>
<feature type="domain" description="Non-haem dioxygenase N-terminal" evidence="7">
    <location>
        <begin position="256"/>
        <end position="300"/>
    </location>
</feature>
<dbReference type="Gene3D" id="3.20.20.100">
    <property type="entry name" value="NADP-dependent oxidoreductase domain"/>
    <property type="match status" value="1"/>
</dbReference>
<evidence type="ECO:0000259" key="6">
    <source>
        <dbReference type="Pfam" id="PF03171"/>
    </source>
</evidence>
<dbReference type="InterPro" id="IPR050231">
    <property type="entry name" value="Iron_ascorbate_oxido_reductase"/>
</dbReference>
<dbReference type="PANTHER" id="PTHR47990">
    <property type="entry name" value="2-OXOGLUTARATE (2OG) AND FE(II)-DEPENDENT OXYGENASE SUPERFAMILY PROTEIN-RELATED"/>
    <property type="match status" value="1"/>
</dbReference>
<keyword evidence="5" id="KW-0175">Coiled coil</keyword>
<evidence type="ECO:0000256" key="2">
    <source>
        <dbReference type="ARBA" id="ARBA00022723"/>
    </source>
</evidence>
<dbReference type="Pfam" id="PF14226">
    <property type="entry name" value="DIOX_N"/>
    <property type="match status" value="1"/>
</dbReference>
<evidence type="ECO:0000256" key="4">
    <source>
        <dbReference type="ARBA" id="ARBA00023004"/>
    </source>
</evidence>
<keyword evidence="2" id="KW-0479">Metal-binding</keyword>
<accession>A0A251MR02</accession>
<keyword evidence="3" id="KW-0677">Repeat</keyword>
<reference evidence="8 9" key="1">
    <citation type="journal article" date="2013" name="Nat. Genet.">
        <title>The high-quality draft genome of peach (Prunus persica) identifies unique patterns of genetic diversity, domestication and genome evolution.</title>
        <authorList>
            <consortium name="International Peach Genome Initiative"/>
            <person name="Verde I."/>
            <person name="Abbott A.G."/>
            <person name="Scalabrin S."/>
            <person name="Jung S."/>
            <person name="Shu S."/>
            <person name="Marroni F."/>
            <person name="Zhebentyayeva T."/>
            <person name="Dettori M.T."/>
            <person name="Grimwood J."/>
            <person name="Cattonaro F."/>
            <person name="Zuccolo A."/>
            <person name="Rossini L."/>
            <person name="Jenkins J."/>
            <person name="Vendramin E."/>
            <person name="Meisel L.A."/>
            <person name="Decroocq V."/>
            <person name="Sosinski B."/>
            <person name="Prochnik S."/>
            <person name="Mitros T."/>
            <person name="Policriti A."/>
            <person name="Cipriani G."/>
            <person name="Dondini L."/>
            <person name="Ficklin S."/>
            <person name="Goodstein D.M."/>
            <person name="Xuan P."/>
            <person name="Del Fabbro C."/>
            <person name="Aramini V."/>
            <person name="Copetti D."/>
            <person name="Gonzalez S."/>
            <person name="Horner D.S."/>
            <person name="Falchi R."/>
            <person name="Lucas S."/>
            <person name="Mica E."/>
            <person name="Maldonado J."/>
            <person name="Lazzari B."/>
            <person name="Bielenberg D."/>
            <person name="Pirona R."/>
            <person name="Miculan M."/>
            <person name="Barakat A."/>
            <person name="Testolin R."/>
            <person name="Stella A."/>
            <person name="Tartarini S."/>
            <person name="Tonutti P."/>
            <person name="Arus P."/>
            <person name="Orellana A."/>
            <person name="Wells C."/>
            <person name="Main D."/>
            <person name="Vizzotto G."/>
            <person name="Silva H."/>
            <person name="Salamini F."/>
            <person name="Schmutz J."/>
            <person name="Morgante M."/>
            <person name="Rokhsar D.S."/>
        </authorList>
    </citation>
    <scope>NUCLEOTIDE SEQUENCE [LARGE SCALE GENOMIC DNA]</scope>
    <source>
        <strain evidence="9">cv. Nemared</strain>
    </source>
</reference>
<dbReference type="InterPro" id="IPR036812">
    <property type="entry name" value="NAD(P)_OxRdtase_dom_sf"/>
</dbReference>
<gene>
    <name evidence="8" type="ORF">PRUPE_8G011800</name>
</gene>
<dbReference type="InterPro" id="IPR026992">
    <property type="entry name" value="DIOX_N"/>
</dbReference>
<keyword evidence="4" id="KW-0408">Iron</keyword>
<dbReference type="InterPro" id="IPR044861">
    <property type="entry name" value="IPNS-like_FE2OG_OXY"/>
</dbReference>
<evidence type="ECO:0000256" key="5">
    <source>
        <dbReference type="SAM" id="Coils"/>
    </source>
</evidence>
<dbReference type="Gene3D" id="3.80.10.10">
    <property type="entry name" value="Ribonuclease Inhibitor"/>
    <property type="match status" value="1"/>
</dbReference>
<dbReference type="PROSITE" id="PS51450">
    <property type="entry name" value="LRR"/>
    <property type="match status" value="1"/>
</dbReference>
<dbReference type="Gramene" id="ONH89718">
    <property type="protein sequence ID" value="ONH89718"/>
    <property type="gene ID" value="PRUPE_8G011800"/>
</dbReference>
<evidence type="ECO:0000313" key="9">
    <source>
        <dbReference type="Proteomes" id="UP000006882"/>
    </source>
</evidence>
<evidence type="ECO:0000256" key="1">
    <source>
        <dbReference type="ARBA" id="ARBA00022614"/>
    </source>
</evidence>
<dbReference type="GO" id="GO:0046872">
    <property type="term" value="F:metal ion binding"/>
    <property type="evidence" value="ECO:0007669"/>
    <property type="project" value="UniProtKB-KW"/>
</dbReference>
<dbReference type="InterPro" id="IPR032675">
    <property type="entry name" value="LRR_dom_sf"/>
</dbReference>
<dbReference type="Gene3D" id="2.60.120.330">
    <property type="entry name" value="B-lactam Antibiotic, Isopenicillin N Synthase, Chain"/>
    <property type="match status" value="1"/>
</dbReference>
<dbReference type="eggNOG" id="KOG0143">
    <property type="taxonomic scope" value="Eukaryota"/>
</dbReference>
<keyword evidence="9" id="KW-1185">Reference proteome</keyword>
<dbReference type="Pfam" id="PF03171">
    <property type="entry name" value="2OG-FeII_Oxy"/>
    <property type="match status" value="1"/>
</dbReference>
<dbReference type="eggNOG" id="KOG0619">
    <property type="taxonomic scope" value="Eukaryota"/>
</dbReference>
<keyword evidence="1" id="KW-0433">Leucine-rich repeat</keyword>
<dbReference type="EMBL" id="CM007658">
    <property type="protein sequence ID" value="ONH89718.1"/>
    <property type="molecule type" value="Genomic_DNA"/>
</dbReference>
<dbReference type="Proteomes" id="UP000006882">
    <property type="component" value="Chromosome G8"/>
</dbReference>
<protein>
    <recommendedName>
        <fullName evidence="10">Fe2OG dioxygenase domain-containing protein</fullName>
    </recommendedName>
</protein>
<evidence type="ECO:0008006" key="10">
    <source>
        <dbReference type="Google" id="ProtNLM"/>
    </source>
</evidence>
<dbReference type="SMART" id="SM00369">
    <property type="entry name" value="LRR_TYP"/>
    <property type="match status" value="2"/>
</dbReference>
<organism evidence="8 9">
    <name type="scientific">Prunus persica</name>
    <name type="common">Peach</name>
    <name type="synonym">Amygdalus persica</name>
    <dbReference type="NCBI Taxonomy" id="3760"/>
    <lineage>
        <taxon>Eukaryota</taxon>
        <taxon>Viridiplantae</taxon>
        <taxon>Streptophyta</taxon>
        <taxon>Embryophyta</taxon>
        <taxon>Tracheophyta</taxon>
        <taxon>Spermatophyta</taxon>
        <taxon>Magnoliopsida</taxon>
        <taxon>eudicotyledons</taxon>
        <taxon>Gunneridae</taxon>
        <taxon>Pentapetalae</taxon>
        <taxon>rosids</taxon>
        <taxon>fabids</taxon>
        <taxon>Rosales</taxon>
        <taxon>Rosaceae</taxon>
        <taxon>Amygdaloideae</taxon>
        <taxon>Amygdaleae</taxon>
        <taxon>Prunus</taxon>
    </lineage>
</organism>
<sequence>MTHLIPTTLSQTLSLLWALRPPPDPSTVFKLQNSSGSAFQETQNYSHAREAAEKELEIYKAVVRLEEMHEAYEEQLRDAEVRLAEAYGSAVVDLEKEEGEVNKLNEEVVRILEAESGVAVKRVELSGSHLRFICLAKQSIPDSIAGLEKLKQLHVLCYLLVSLPNSVGLLLNLRVLNVSGNKLDALPKSIARCRYLDVHFNELRGLPYAIGRLTTHEVLNLSSNFSDLTELPESIGDQTNLRELDLRNNQIRALTTCEEYGFFQIINHGVPEELCYIMMAAMTQFFKLPAKERAQYFTTDHSKPIKLFNYYLKLEVCAHFYVWVFGFSEVFAECEKEIGALVKRLLGLISQGLGPEEDCLQKKLGENPTQKAQGNYYPPCPDPELTLGLSVHTDLNALTILRQTEGVTGLQVLIKDEKWVAVDPLPSASVINLAMFYGPSKDTVIGPTEDLIDEEHPPLYRSYNPSVDLMPMDFKGVWAAMEESQRLGLTKSIGVSNFSSKKIET</sequence>
<dbReference type="Pfam" id="PF00560">
    <property type="entry name" value="LRR_1"/>
    <property type="match status" value="2"/>
</dbReference>
<dbReference type="SUPFAM" id="SSF51430">
    <property type="entry name" value="NAD(P)-linked oxidoreductase"/>
    <property type="match status" value="1"/>
</dbReference>
<evidence type="ECO:0000313" key="8">
    <source>
        <dbReference type="EMBL" id="ONH89718.1"/>
    </source>
</evidence>
<dbReference type="SUPFAM" id="SSF51197">
    <property type="entry name" value="Clavaminate synthase-like"/>
    <property type="match status" value="1"/>
</dbReference>
<dbReference type="InterPro" id="IPR001611">
    <property type="entry name" value="Leu-rich_rpt"/>
</dbReference>
<proteinExistence type="predicted"/>
<evidence type="ECO:0000259" key="7">
    <source>
        <dbReference type="Pfam" id="PF14226"/>
    </source>
</evidence>
<dbReference type="SUPFAM" id="SSF52058">
    <property type="entry name" value="L domain-like"/>
    <property type="match status" value="1"/>
</dbReference>
<dbReference type="GO" id="GO:0016491">
    <property type="term" value="F:oxidoreductase activity"/>
    <property type="evidence" value="ECO:0007669"/>
    <property type="project" value="InterPro"/>
</dbReference>
<dbReference type="PROSITE" id="PS00062">
    <property type="entry name" value="ALDOKETO_REDUCTASE_2"/>
    <property type="match status" value="1"/>
</dbReference>